<feature type="domain" description="Methyltransferase type 11" evidence="2">
    <location>
        <begin position="18"/>
        <end position="125"/>
    </location>
</feature>
<organism evidence="3 4">
    <name type="scientific">Blastococcus mobilis</name>
    <dbReference type="NCBI Taxonomy" id="1938746"/>
    <lineage>
        <taxon>Bacteria</taxon>
        <taxon>Bacillati</taxon>
        <taxon>Actinomycetota</taxon>
        <taxon>Actinomycetes</taxon>
        <taxon>Geodermatophilales</taxon>
        <taxon>Geodermatophilaceae</taxon>
        <taxon>Blastococcus</taxon>
    </lineage>
</organism>
<keyword evidence="4" id="KW-1185">Reference proteome</keyword>
<dbReference type="GO" id="GO:0032259">
    <property type="term" value="P:methylation"/>
    <property type="evidence" value="ECO:0007669"/>
    <property type="project" value="UniProtKB-KW"/>
</dbReference>
<reference evidence="3 4" key="1">
    <citation type="submission" date="2017-06" db="EMBL/GenBank/DDBJ databases">
        <authorList>
            <person name="Kim H.J."/>
            <person name="Triplett B.A."/>
        </authorList>
    </citation>
    <scope>NUCLEOTIDE SEQUENCE [LARGE SCALE GENOMIC DNA]</scope>
    <source>
        <strain evidence="3 4">DSM 44272</strain>
    </source>
</reference>
<dbReference type="AlphaFoldDB" id="A0A238V821"/>
<dbReference type="OrthoDB" id="9810247at2"/>
<dbReference type="PANTHER" id="PTHR44068">
    <property type="entry name" value="ZGC:194242"/>
    <property type="match status" value="1"/>
</dbReference>
<dbReference type="EMBL" id="FZNO01000002">
    <property type="protein sequence ID" value="SNR30341.1"/>
    <property type="molecule type" value="Genomic_DNA"/>
</dbReference>
<accession>A0A238V821</accession>
<dbReference type="GO" id="GO:0008757">
    <property type="term" value="F:S-adenosylmethionine-dependent methyltransferase activity"/>
    <property type="evidence" value="ECO:0007669"/>
    <property type="project" value="InterPro"/>
</dbReference>
<dbReference type="InterPro" id="IPR013216">
    <property type="entry name" value="Methyltransf_11"/>
</dbReference>
<dbReference type="PANTHER" id="PTHR44068:SF11">
    <property type="entry name" value="GERANYL DIPHOSPHATE 2-C-METHYLTRANSFERASE"/>
    <property type="match status" value="1"/>
</dbReference>
<sequence length="266" mass="28830">MLTVDYDRLDLRPGMTVLDLGCGEGRHAFEAYRRGASVVAVDWGVSEVETTKRWLGAIDAAGEAGAAGAGGTARYEVVRGDLLHLPFPDASVDRVIASEVLEHIPDDVTAMAEIFRVLKPGGRVAVTVPRYGPERICWALSDEYHANEGGHIRIYRADVLRTRLASVGLTPGASHHAHALHAPFWWLKCAVGVERNAAAVRAYHRLLVWDLTKRPWITRTAERLLDPLFGKSLVVYADKPAAVAPVSEAGAGGTLLAEREQTAAAR</sequence>
<dbReference type="Proteomes" id="UP000198403">
    <property type="component" value="Unassembled WGS sequence"/>
</dbReference>
<dbReference type="InterPro" id="IPR050447">
    <property type="entry name" value="Erg6_SMT_methyltransf"/>
</dbReference>
<evidence type="ECO:0000313" key="4">
    <source>
        <dbReference type="Proteomes" id="UP000198403"/>
    </source>
</evidence>
<dbReference type="InterPro" id="IPR029063">
    <property type="entry name" value="SAM-dependent_MTases_sf"/>
</dbReference>
<evidence type="ECO:0000313" key="3">
    <source>
        <dbReference type="EMBL" id="SNR30341.1"/>
    </source>
</evidence>
<dbReference type="Gene3D" id="3.40.50.150">
    <property type="entry name" value="Vaccinia Virus protein VP39"/>
    <property type="match status" value="1"/>
</dbReference>
<gene>
    <name evidence="3" type="ORF">SAMN06272737_102184</name>
</gene>
<dbReference type="RefSeq" id="WP_089335039.1">
    <property type="nucleotide sequence ID" value="NZ_FZNO01000002.1"/>
</dbReference>
<protein>
    <submittedName>
        <fullName evidence="3">Methyltransferase domain-containing protein</fullName>
    </submittedName>
</protein>
<proteinExistence type="predicted"/>
<keyword evidence="3" id="KW-0489">Methyltransferase</keyword>
<dbReference type="CDD" id="cd02440">
    <property type="entry name" value="AdoMet_MTases"/>
    <property type="match status" value="1"/>
</dbReference>
<name>A0A238V821_9ACTN</name>
<dbReference type="SUPFAM" id="SSF53335">
    <property type="entry name" value="S-adenosyl-L-methionine-dependent methyltransferases"/>
    <property type="match status" value="1"/>
</dbReference>
<evidence type="ECO:0000259" key="2">
    <source>
        <dbReference type="Pfam" id="PF08241"/>
    </source>
</evidence>
<dbReference type="Pfam" id="PF08241">
    <property type="entry name" value="Methyltransf_11"/>
    <property type="match status" value="1"/>
</dbReference>
<evidence type="ECO:0000256" key="1">
    <source>
        <dbReference type="ARBA" id="ARBA00022679"/>
    </source>
</evidence>
<keyword evidence="1 3" id="KW-0808">Transferase</keyword>